<dbReference type="RefSeq" id="XP_028879824.1">
    <property type="nucleotide sequence ID" value="XM_029028971.1"/>
</dbReference>
<organism evidence="3 4">
    <name type="scientific">Trypanosoma theileri</name>
    <dbReference type="NCBI Taxonomy" id="67003"/>
    <lineage>
        <taxon>Eukaryota</taxon>
        <taxon>Discoba</taxon>
        <taxon>Euglenozoa</taxon>
        <taxon>Kinetoplastea</taxon>
        <taxon>Metakinetoplastina</taxon>
        <taxon>Trypanosomatida</taxon>
        <taxon>Trypanosomatidae</taxon>
        <taxon>Trypanosoma</taxon>
    </lineage>
</organism>
<evidence type="ECO:0000256" key="2">
    <source>
        <dbReference type="SAM" id="SignalP"/>
    </source>
</evidence>
<evidence type="ECO:0000313" key="4">
    <source>
        <dbReference type="Proteomes" id="UP000192257"/>
    </source>
</evidence>
<protein>
    <submittedName>
        <fullName evidence="3">Uncharacterized protein</fullName>
    </submittedName>
</protein>
<accession>A0A1X0NMP7</accession>
<sequence>MHTAVWRGSAASLLISAVCSPFTPQQQQQQRRFYTLLASPTPIRRFQISDELPLSIPQLRDRLRRQENDNAPRMQTIDTEGRLILTLARSPRTEERIEALQRGELLWKELQEPSSPIPMTSRTGIRLSLCASLRRCALMSKERDLAEKWTERFAQRHNITPEDFTTGPHHTPGEVLGWRKTREKARPGTGIEDEDLEADAEEEEERAENEKEREKKQMHRNKEEKPIQKFRQDVFMDHPMMQQAFKRGVYEPGPRYTGD</sequence>
<keyword evidence="4" id="KW-1185">Reference proteome</keyword>
<reference evidence="3 4" key="1">
    <citation type="submission" date="2017-03" db="EMBL/GenBank/DDBJ databases">
        <title>An alternative strategy for trypanosome survival in the mammalian bloodstream revealed through genome and transcriptome analysis of the ubiquitous bovine parasite Trypanosoma (Megatrypanum) theileri.</title>
        <authorList>
            <person name="Kelly S."/>
            <person name="Ivens A."/>
            <person name="Mott A."/>
            <person name="O'Neill E."/>
            <person name="Emms D."/>
            <person name="Macleod O."/>
            <person name="Voorheis P."/>
            <person name="Matthews J."/>
            <person name="Matthews K."/>
            <person name="Carrington M."/>
        </authorList>
    </citation>
    <scope>NUCLEOTIDE SEQUENCE [LARGE SCALE GENOMIC DNA]</scope>
    <source>
        <strain evidence="3">Edinburgh</strain>
    </source>
</reference>
<comment type="caution">
    <text evidence="3">The sequence shown here is derived from an EMBL/GenBank/DDBJ whole genome shotgun (WGS) entry which is preliminary data.</text>
</comment>
<proteinExistence type="predicted"/>
<feature type="chain" id="PRO_5012913633" evidence="2">
    <location>
        <begin position="22"/>
        <end position="259"/>
    </location>
</feature>
<gene>
    <name evidence="3" type="ORF">TM35_000332150</name>
</gene>
<feature type="compositionally biased region" description="Basic and acidic residues" evidence="1">
    <location>
        <begin position="208"/>
        <end position="236"/>
    </location>
</feature>
<dbReference type="GeneID" id="39988751"/>
<evidence type="ECO:0000256" key="1">
    <source>
        <dbReference type="SAM" id="MobiDB-lite"/>
    </source>
</evidence>
<feature type="region of interest" description="Disordered" evidence="1">
    <location>
        <begin position="180"/>
        <end position="237"/>
    </location>
</feature>
<keyword evidence="2" id="KW-0732">Signal</keyword>
<name>A0A1X0NMP7_9TRYP</name>
<dbReference type="OrthoDB" id="246914at2759"/>
<dbReference type="EMBL" id="NBCO01000033">
    <property type="protein sequence ID" value="ORC85758.1"/>
    <property type="molecule type" value="Genomic_DNA"/>
</dbReference>
<feature type="compositionally biased region" description="Acidic residues" evidence="1">
    <location>
        <begin position="191"/>
        <end position="207"/>
    </location>
</feature>
<dbReference type="AlphaFoldDB" id="A0A1X0NMP7"/>
<feature type="signal peptide" evidence="2">
    <location>
        <begin position="1"/>
        <end position="21"/>
    </location>
</feature>
<dbReference type="Proteomes" id="UP000192257">
    <property type="component" value="Unassembled WGS sequence"/>
</dbReference>
<evidence type="ECO:0000313" key="3">
    <source>
        <dbReference type="EMBL" id="ORC85758.1"/>
    </source>
</evidence>
<dbReference type="VEuPathDB" id="TriTrypDB:TM35_000332150"/>